<dbReference type="STRING" id="51670.SAMN04488557_1245"/>
<sequence>MRDPSQNSETIHTRKELYTRAWKAPLETLAQELSITPHRLKKIFDELQIPYPRPSYWKRKQEGKFVFQRKLPSPSPATPSHIVLTRQEEQEDQSRASLKPHPVIAGWREQRKDFIATHPHFASVRSASELRKQQILDPIFKAVEEHGIKPLARHERNHIYFAYETIEISCTLRERKRRTAIKRSGVNDISYDLKPTGDFIFSIESFLGQHNLIRRQWKDTATKRLEDMAPEIVSALLKAAPALLRIRQDEEKRAKREFDERQKKREEEAYRRRDERRWAEFVSYAKRLEALDKLGVLIAHLERNTADFSVVVADRSLADWLQWAKDRVAAFDPLHIEPETLILEMITLADQRVTSEDH</sequence>
<keyword evidence="2" id="KW-1185">Reference proteome</keyword>
<dbReference type="RefSeq" id="WP_092865537.1">
    <property type="nucleotide sequence ID" value="NZ_FPCH01000001.1"/>
</dbReference>
<dbReference type="AlphaFoldDB" id="A0A1I7N427"/>
<organism evidence="1 2">
    <name type="scientific">Hyphomicrobium facile</name>
    <dbReference type="NCBI Taxonomy" id="51670"/>
    <lineage>
        <taxon>Bacteria</taxon>
        <taxon>Pseudomonadati</taxon>
        <taxon>Pseudomonadota</taxon>
        <taxon>Alphaproteobacteria</taxon>
        <taxon>Hyphomicrobiales</taxon>
        <taxon>Hyphomicrobiaceae</taxon>
        <taxon>Hyphomicrobium</taxon>
    </lineage>
</organism>
<name>A0A1I7N427_9HYPH</name>
<evidence type="ECO:0000313" key="1">
    <source>
        <dbReference type="EMBL" id="SFV29408.1"/>
    </source>
</evidence>
<evidence type="ECO:0000313" key="2">
    <source>
        <dbReference type="Proteomes" id="UP000199423"/>
    </source>
</evidence>
<dbReference type="EMBL" id="FPCH01000001">
    <property type="protein sequence ID" value="SFV29408.1"/>
    <property type="molecule type" value="Genomic_DNA"/>
</dbReference>
<reference evidence="2" key="1">
    <citation type="submission" date="2016-10" db="EMBL/GenBank/DDBJ databases">
        <authorList>
            <person name="Varghese N."/>
            <person name="Submissions S."/>
        </authorList>
    </citation>
    <scope>NUCLEOTIDE SEQUENCE [LARGE SCALE GENOMIC DNA]</scope>
    <source>
        <strain evidence="2">DSM 1565</strain>
    </source>
</reference>
<proteinExistence type="predicted"/>
<accession>A0A1I7N427</accession>
<gene>
    <name evidence="1" type="ORF">SAMN04488557_1245</name>
</gene>
<dbReference type="OrthoDB" id="9777694at2"/>
<dbReference type="Proteomes" id="UP000199423">
    <property type="component" value="Unassembled WGS sequence"/>
</dbReference>
<protein>
    <submittedName>
        <fullName evidence="1">Uncharacterized protein</fullName>
    </submittedName>
</protein>